<dbReference type="RefSeq" id="WP_213560044.1">
    <property type="nucleotide sequence ID" value="NZ_JBHXAJ010000008.1"/>
</dbReference>
<protein>
    <recommendedName>
        <fullName evidence="4">DUF3137 domain-containing protein</fullName>
    </recommendedName>
</protein>
<dbReference type="Proteomes" id="UP000683310">
    <property type="component" value="Chromosome"/>
</dbReference>
<evidence type="ECO:0000313" key="2">
    <source>
        <dbReference type="EMBL" id="QVI23980.1"/>
    </source>
</evidence>
<evidence type="ECO:0008006" key="4">
    <source>
        <dbReference type="Google" id="ProtNLM"/>
    </source>
</evidence>
<keyword evidence="3" id="KW-1185">Reference proteome</keyword>
<organism evidence="2 3">
    <name type="scientific">Nocardia tengchongensis</name>
    <dbReference type="NCBI Taxonomy" id="2055889"/>
    <lineage>
        <taxon>Bacteria</taxon>
        <taxon>Bacillati</taxon>
        <taxon>Actinomycetota</taxon>
        <taxon>Actinomycetes</taxon>
        <taxon>Mycobacteriales</taxon>
        <taxon>Nocardiaceae</taxon>
        <taxon>Nocardia</taxon>
    </lineage>
</organism>
<name>A0ABX8D0P8_9NOCA</name>
<sequence>MEVLIPILGVFLGGPLVLVIVLASITSRIERDRKARVRQWAIANGWRFQERAYAPWTNRLPGRNRLGLGVTVTGMMGGRWVTVAEYHYQTTSSSGDSTTTHTHRYVAVLVLLDRPHPWLAVRRRGLMSQFGRALFGDKPTATGNVMFDSQYRVEAADAGHAKAMVSPPLIAAHIAGMVPQWSLVGNELLAYAPAGVFKDPNMIPGYAGPLMHVADLLGPVDFSGPSDR</sequence>
<keyword evidence="1" id="KW-0812">Transmembrane</keyword>
<dbReference type="EMBL" id="CP074371">
    <property type="protein sequence ID" value="QVI23980.1"/>
    <property type="molecule type" value="Genomic_DNA"/>
</dbReference>
<evidence type="ECO:0000256" key="1">
    <source>
        <dbReference type="SAM" id="Phobius"/>
    </source>
</evidence>
<gene>
    <name evidence="2" type="ORF">KHQ06_14975</name>
</gene>
<evidence type="ECO:0000313" key="3">
    <source>
        <dbReference type="Proteomes" id="UP000683310"/>
    </source>
</evidence>
<keyword evidence="1" id="KW-1133">Transmembrane helix</keyword>
<reference evidence="2 3" key="1">
    <citation type="submission" date="2021-04" db="EMBL/GenBank/DDBJ databases">
        <title>Nocardia tengchongensis.</title>
        <authorList>
            <person name="Zhuang k."/>
            <person name="Ran Y."/>
            <person name="Li W."/>
        </authorList>
    </citation>
    <scope>NUCLEOTIDE SEQUENCE [LARGE SCALE GENOMIC DNA]</scope>
    <source>
        <strain evidence="2 3">CFH S0057</strain>
    </source>
</reference>
<proteinExistence type="predicted"/>
<keyword evidence="1" id="KW-0472">Membrane</keyword>
<accession>A0ABX8D0P8</accession>
<feature type="transmembrane region" description="Helical" evidence="1">
    <location>
        <begin position="6"/>
        <end position="26"/>
    </location>
</feature>